<evidence type="ECO:0000259" key="1">
    <source>
        <dbReference type="Pfam" id="PF03190"/>
    </source>
</evidence>
<dbReference type="PANTHER" id="PTHR42899">
    <property type="entry name" value="SPERMATOGENESIS-ASSOCIATED PROTEIN 20"/>
    <property type="match status" value="1"/>
</dbReference>
<organism evidence="2 3">
    <name type="scientific">Raineyella fluvialis</name>
    <dbReference type="NCBI Taxonomy" id="2662261"/>
    <lineage>
        <taxon>Bacteria</taxon>
        <taxon>Bacillati</taxon>
        <taxon>Actinomycetota</taxon>
        <taxon>Actinomycetes</taxon>
        <taxon>Propionibacteriales</taxon>
        <taxon>Propionibacteriaceae</taxon>
        <taxon>Raineyella</taxon>
    </lineage>
</organism>
<feature type="domain" description="Spermatogenesis-associated protein 20-like TRX" evidence="1">
    <location>
        <begin position="3"/>
        <end position="163"/>
    </location>
</feature>
<name>A0A5Q2FF26_9ACTN</name>
<dbReference type="AlphaFoldDB" id="A0A5Q2FF26"/>
<dbReference type="Proteomes" id="UP000386847">
    <property type="component" value="Chromosome"/>
</dbReference>
<dbReference type="Pfam" id="PF03190">
    <property type="entry name" value="Thioredox_DsbH"/>
    <property type="match status" value="1"/>
</dbReference>
<protein>
    <submittedName>
        <fullName evidence="2">DUF255 domain-containing protein</fullName>
    </submittedName>
</protein>
<evidence type="ECO:0000313" key="2">
    <source>
        <dbReference type="EMBL" id="QGF24104.1"/>
    </source>
</evidence>
<proteinExistence type="predicted"/>
<dbReference type="SUPFAM" id="SSF52833">
    <property type="entry name" value="Thioredoxin-like"/>
    <property type="match status" value="1"/>
</dbReference>
<accession>A0A5Q2FF26</accession>
<sequence length="605" mass="66462">MANRLAGAISPYLLQHAGNPVDWWPWGPDAFAEARRRGVPILLSVGYASCHWCHVMAHESFEDEQTARFINEHFVAVKVDREERPDVDALYMNATQALSGQGGWPMTVFATPEGEPFQAGTYYPPEPRHGLPSLRQLLEAVARAWAEQREGIIQSAHEVVDHVENATALTAAMIPATLGTEDVETAWERLLPEYDPVHGGFGKAPKFPTAMVHEALLRMAESPVLPRHVREQAADMALDSLEAMARGGICDQIGGGFHRYSVDAQWVVPHFEKMLYDNALLLPAYAHAATLAEGPRKALFTRVADDLVDWLVREMTTPEGAFAAGLDADSQDPLGQSSEGEYYIWNPAQIQQVMGDDDYRDTLRMFQVTDPGTFEGYASTLQLPLDPEEFGPGGLRLYHRARAVLREVREHRAEPGRDDKVVASWNGWMIAGLVRASRWLDRPAWLMAARRAAEVVRDVHVVDGRLRRVSRDGVVSDAPGVLDDHGAVAEAFGLLAEVTGDTAWADHAKALVATAEDHFSAGDGGWWDTADDAGGLWMRPRALDDNATPSGVAAMVAALRQLTRVTGEESYDARADRAVRTQAQLMRSAPRFAGMALADTVGRLV</sequence>
<dbReference type="KEGG" id="rain:Rai3103_10910"/>
<dbReference type="Gene3D" id="1.50.10.10">
    <property type="match status" value="1"/>
</dbReference>
<dbReference type="RefSeq" id="WP_153572633.1">
    <property type="nucleotide sequence ID" value="NZ_CP045725.1"/>
</dbReference>
<evidence type="ECO:0000313" key="3">
    <source>
        <dbReference type="Proteomes" id="UP000386847"/>
    </source>
</evidence>
<dbReference type="SUPFAM" id="SSF48208">
    <property type="entry name" value="Six-hairpin glycosidases"/>
    <property type="match status" value="1"/>
</dbReference>
<dbReference type="GO" id="GO:0005975">
    <property type="term" value="P:carbohydrate metabolic process"/>
    <property type="evidence" value="ECO:0007669"/>
    <property type="project" value="InterPro"/>
</dbReference>
<dbReference type="InterPro" id="IPR036249">
    <property type="entry name" value="Thioredoxin-like_sf"/>
</dbReference>
<dbReference type="InterPro" id="IPR004879">
    <property type="entry name" value="Ssp411-like_TRX"/>
</dbReference>
<keyword evidence="3" id="KW-1185">Reference proteome</keyword>
<dbReference type="CDD" id="cd02955">
    <property type="entry name" value="SSP411"/>
    <property type="match status" value="1"/>
</dbReference>
<dbReference type="PANTHER" id="PTHR42899:SF1">
    <property type="entry name" value="SPERMATOGENESIS-ASSOCIATED PROTEIN 20"/>
    <property type="match status" value="1"/>
</dbReference>
<dbReference type="InterPro" id="IPR024705">
    <property type="entry name" value="Ssp411"/>
</dbReference>
<dbReference type="InterPro" id="IPR012341">
    <property type="entry name" value="6hp_glycosidase-like_sf"/>
</dbReference>
<dbReference type="EMBL" id="CP045725">
    <property type="protein sequence ID" value="QGF24104.1"/>
    <property type="molecule type" value="Genomic_DNA"/>
</dbReference>
<dbReference type="InterPro" id="IPR008928">
    <property type="entry name" value="6-hairpin_glycosidase_sf"/>
</dbReference>
<reference evidence="2 3" key="1">
    <citation type="submission" date="2019-10" db="EMBL/GenBank/DDBJ databases">
        <title>Genomic analysis of Raineyella sp. CBA3103.</title>
        <authorList>
            <person name="Roh S.W."/>
        </authorList>
    </citation>
    <scope>NUCLEOTIDE SEQUENCE [LARGE SCALE GENOMIC DNA]</scope>
    <source>
        <strain evidence="2 3">CBA3103</strain>
    </source>
</reference>
<dbReference type="PIRSF" id="PIRSF006402">
    <property type="entry name" value="UCP006402_thioredoxin"/>
    <property type="match status" value="1"/>
</dbReference>
<gene>
    <name evidence="2" type="ORF">Rai3103_10910</name>
</gene>
<dbReference type="Gene3D" id="3.40.30.10">
    <property type="entry name" value="Glutaredoxin"/>
    <property type="match status" value="1"/>
</dbReference>